<dbReference type="Proteomes" id="UP000292052">
    <property type="component" value="Unassembled WGS sequence"/>
</dbReference>
<sequence>MYIQCAPKSEMFKCFKIQGLKVIDRALHSTALNILDGVTLVSDSRQARKLATSPFNETKLEKLRSEEIDILIVDTTARFLDSHKFQINISKFAEEGRKKGNKNKMGSGALLWALAIKGSFLAMAYNGIAIMSGTALIVGKIAILLSAILGLKKLASKSNDKTTVEIIKVPTHSETHTHSTSYEDDGHYHRSFDSGDILGRRIEYRRYFPRE</sequence>
<keyword evidence="1" id="KW-0472">Membrane</keyword>
<dbReference type="OrthoDB" id="8189012at2759"/>
<reference evidence="2 3" key="1">
    <citation type="submission" date="2017-03" db="EMBL/GenBank/DDBJ databases">
        <title>Genome of the blue death feigning beetle - Asbolus verrucosus.</title>
        <authorList>
            <person name="Rider S.D."/>
        </authorList>
    </citation>
    <scope>NUCLEOTIDE SEQUENCE [LARGE SCALE GENOMIC DNA]</scope>
    <source>
        <strain evidence="2">Butters</strain>
        <tissue evidence="2">Head and leg muscle</tissue>
    </source>
</reference>
<gene>
    <name evidence="2" type="ORF">BDFB_006573</name>
</gene>
<feature type="transmembrane region" description="Helical" evidence="1">
    <location>
        <begin position="130"/>
        <end position="151"/>
    </location>
</feature>
<keyword evidence="1" id="KW-1133">Transmembrane helix</keyword>
<evidence type="ECO:0000313" key="2">
    <source>
        <dbReference type="EMBL" id="RZC38506.1"/>
    </source>
</evidence>
<organism evidence="2 3">
    <name type="scientific">Asbolus verrucosus</name>
    <name type="common">Desert ironclad beetle</name>
    <dbReference type="NCBI Taxonomy" id="1661398"/>
    <lineage>
        <taxon>Eukaryota</taxon>
        <taxon>Metazoa</taxon>
        <taxon>Ecdysozoa</taxon>
        <taxon>Arthropoda</taxon>
        <taxon>Hexapoda</taxon>
        <taxon>Insecta</taxon>
        <taxon>Pterygota</taxon>
        <taxon>Neoptera</taxon>
        <taxon>Endopterygota</taxon>
        <taxon>Coleoptera</taxon>
        <taxon>Polyphaga</taxon>
        <taxon>Cucujiformia</taxon>
        <taxon>Tenebrionidae</taxon>
        <taxon>Pimeliinae</taxon>
        <taxon>Asbolus</taxon>
    </lineage>
</organism>
<keyword evidence="1" id="KW-0812">Transmembrane</keyword>
<proteinExistence type="predicted"/>
<dbReference type="InterPro" id="IPR012464">
    <property type="entry name" value="DUF1676"/>
</dbReference>
<protein>
    <submittedName>
        <fullName evidence="2">DUF1676 domain containing protein</fullName>
    </submittedName>
</protein>
<dbReference type="AlphaFoldDB" id="A0A482W0G9"/>
<dbReference type="PANTHER" id="PTHR21879">
    <property type="entry name" value="FI03362P-RELATED-RELATED"/>
    <property type="match status" value="1"/>
</dbReference>
<keyword evidence="3" id="KW-1185">Reference proteome</keyword>
<dbReference type="Pfam" id="PF07898">
    <property type="entry name" value="DUF1676"/>
    <property type="match status" value="1"/>
</dbReference>
<evidence type="ECO:0000313" key="3">
    <source>
        <dbReference type="Proteomes" id="UP000292052"/>
    </source>
</evidence>
<comment type="caution">
    <text evidence="2">The sequence shown here is derived from an EMBL/GenBank/DDBJ whole genome shotgun (WGS) entry which is preliminary data.</text>
</comment>
<name>A0A482W0G9_ASBVE</name>
<dbReference type="PANTHER" id="PTHR21879:SF14">
    <property type="entry name" value="OSIRIS 8"/>
    <property type="match status" value="1"/>
</dbReference>
<accession>A0A482W0G9</accession>
<evidence type="ECO:0000256" key="1">
    <source>
        <dbReference type="SAM" id="Phobius"/>
    </source>
</evidence>
<dbReference type="GO" id="GO:0016020">
    <property type="term" value="C:membrane"/>
    <property type="evidence" value="ECO:0007669"/>
    <property type="project" value="TreeGrafter"/>
</dbReference>
<dbReference type="EMBL" id="QDEB01042827">
    <property type="protein sequence ID" value="RZC38506.1"/>
    <property type="molecule type" value="Genomic_DNA"/>
</dbReference>
<feature type="transmembrane region" description="Helical" evidence="1">
    <location>
        <begin position="105"/>
        <end position="124"/>
    </location>
</feature>